<feature type="non-terminal residue" evidence="2">
    <location>
        <position position="1"/>
    </location>
</feature>
<comment type="caution">
    <text evidence="2">The sequence shown here is derived from an EMBL/GenBank/DDBJ whole genome shotgun (WGS) entry which is preliminary data.</text>
</comment>
<feature type="region of interest" description="Disordered" evidence="1">
    <location>
        <begin position="153"/>
        <end position="173"/>
    </location>
</feature>
<reference evidence="2" key="1">
    <citation type="journal article" date="2019" name="Sci. Rep.">
        <title>Draft genome of Tanacetum cinerariifolium, the natural source of mosquito coil.</title>
        <authorList>
            <person name="Yamashiro T."/>
            <person name="Shiraishi A."/>
            <person name="Satake H."/>
            <person name="Nakayama K."/>
        </authorList>
    </citation>
    <scope>NUCLEOTIDE SEQUENCE</scope>
</reference>
<protein>
    <submittedName>
        <fullName evidence="2">Uncharacterized protein</fullName>
    </submittedName>
</protein>
<organism evidence="2">
    <name type="scientific">Tanacetum cinerariifolium</name>
    <name type="common">Dalmatian daisy</name>
    <name type="synonym">Chrysanthemum cinerariifolium</name>
    <dbReference type="NCBI Taxonomy" id="118510"/>
    <lineage>
        <taxon>Eukaryota</taxon>
        <taxon>Viridiplantae</taxon>
        <taxon>Streptophyta</taxon>
        <taxon>Embryophyta</taxon>
        <taxon>Tracheophyta</taxon>
        <taxon>Spermatophyta</taxon>
        <taxon>Magnoliopsida</taxon>
        <taxon>eudicotyledons</taxon>
        <taxon>Gunneridae</taxon>
        <taxon>Pentapetalae</taxon>
        <taxon>asterids</taxon>
        <taxon>campanulids</taxon>
        <taxon>Asterales</taxon>
        <taxon>Asteraceae</taxon>
        <taxon>Asteroideae</taxon>
        <taxon>Anthemideae</taxon>
        <taxon>Anthemidinae</taxon>
        <taxon>Tanacetum</taxon>
    </lineage>
</organism>
<name>A0A699SMM2_TANCI</name>
<feature type="compositionally biased region" description="Low complexity" evidence="1">
    <location>
        <begin position="100"/>
        <end position="109"/>
    </location>
</feature>
<feature type="compositionally biased region" description="Basic residues" evidence="1">
    <location>
        <begin position="59"/>
        <end position="77"/>
    </location>
</feature>
<feature type="compositionally biased region" description="Basic residues" evidence="1">
    <location>
        <begin position="110"/>
        <end position="122"/>
    </location>
</feature>
<evidence type="ECO:0000256" key="1">
    <source>
        <dbReference type="SAM" id="MobiDB-lite"/>
    </source>
</evidence>
<sequence length="173" mass="17929">VPGYQRAVRCHRGSFGAGLGLRPCRAPRGSSHAGSPPAAAGQRGVGEAALARRLAGERRPRRAPRPQRHCPGLHRGRAGGAAGAPAHSRLPGGAGGRNSGAGPQVARWRAAAHRHRAGRYQRRGGPGPATRHLPGGGRRHYVGQLPQISAAGAIARRAPHQPQNGLPISERAD</sequence>
<gene>
    <name evidence="2" type="ORF">Tci_871021</name>
</gene>
<feature type="region of interest" description="Disordered" evidence="1">
    <location>
        <begin position="26"/>
        <end position="141"/>
    </location>
</feature>
<dbReference type="AlphaFoldDB" id="A0A699SMM2"/>
<evidence type="ECO:0000313" key="2">
    <source>
        <dbReference type="EMBL" id="GFC99051.1"/>
    </source>
</evidence>
<feature type="compositionally biased region" description="Low complexity" evidence="1">
    <location>
        <begin position="26"/>
        <end position="53"/>
    </location>
</feature>
<accession>A0A699SMM2</accession>
<dbReference type="EMBL" id="BKCJ011175906">
    <property type="protein sequence ID" value="GFC99051.1"/>
    <property type="molecule type" value="Genomic_DNA"/>
</dbReference>
<proteinExistence type="predicted"/>